<sequence>MKIEDIKEFEDLFVVVEEPDYSKSIMDEMEKKYNISSLEFYISYKNDTLDYSIFDDKNDIELWAHHIEVFCLTGGNLWEEIEEIEDKEDKSNNSFLITAEEHNSSAIYFLYLLYCQIVVHRTIFGL</sequence>
<dbReference type="KEGG" id="kme:H0A61_00292"/>
<dbReference type="Proteomes" id="UP000662904">
    <property type="component" value="Chromosome"/>
</dbReference>
<dbReference type="EMBL" id="CP059066">
    <property type="protein sequence ID" value="QSQ07973.1"/>
    <property type="molecule type" value="Genomic_DNA"/>
</dbReference>
<reference evidence="1" key="1">
    <citation type="submission" date="2020-07" db="EMBL/GenBank/DDBJ databases">
        <title>Koleobacter methoxysyntrophicus gen. nov., sp. nov., a novel anaerobic bacterium isolated from deep subsurface oil field and proposal of Koleobacterales ord. nov. in the phylum Firmicutes.</title>
        <authorList>
            <person name="Sakamoto S."/>
            <person name="Tamaki H."/>
        </authorList>
    </citation>
    <scope>NUCLEOTIDE SEQUENCE</scope>
    <source>
        <strain evidence="1">NRmbB1</strain>
    </source>
</reference>
<proteinExistence type="predicted"/>
<name>A0A8A0RIC9_9FIRM</name>
<accession>A0A8A0RIC9</accession>
<organism evidence="1 2">
    <name type="scientific">Koleobacter methoxysyntrophicus</name>
    <dbReference type="NCBI Taxonomy" id="2751313"/>
    <lineage>
        <taxon>Bacteria</taxon>
        <taxon>Bacillati</taxon>
        <taxon>Bacillota</taxon>
        <taxon>Clostridia</taxon>
        <taxon>Koleobacterales</taxon>
        <taxon>Koleobacteraceae</taxon>
        <taxon>Koleobacter</taxon>
    </lineage>
</organism>
<dbReference type="AlphaFoldDB" id="A0A8A0RIC9"/>
<evidence type="ECO:0000313" key="1">
    <source>
        <dbReference type="EMBL" id="QSQ07973.1"/>
    </source>
</evidence>
<dbReference type="RefSeq" id="WP_206708213.1">
    <property type="nucleotide sequence ID" value="NZ_CP059066.1"/>
</dbReference>
<evidence type="ECO:0000313" key="2">
    <source>
        <dbReference type="Proteomes" id="UP000662904"/>
    </source>
</evidence>
<protein>
    <submittedName>
        <fullName evidence="1">Uncharacterized protein</fullName>
    </submittedName>
</protein>
<gene>
    <name evidence="1" type="ORF">H0A61_00292</name>
</gene>
<keyword evidence="2" id="KW-1185">Reference proteome</keyword>